<dbReference type="Gene3D" id="3.20.20.70">
    <property type="entry name" value="Aldolase class I"/>
    <property type="match status" value="1"/>
</dbReference>
<proteinExistence type="predicted"/>
<dbReference type="PANTHER" id="PTHR43053:SF3">
    <property type="entry name" value="ALPHA-GALACTOSIDASE C-RELATED"/>
    <property type="match status" value="1"/>
</dbReference>
<dbReference type="CDD" id="cd14791">
    <property type="entry name" value="GH36"/>
    <property type="match status" value="1"/>
</dbReference>
<keyword evidence="1" id="KW-0378">Hydrolase</keyword>
<evidence type="ECO:0000256" key="1">
    <source>
        <dbReference type="ARBA" id="ARBA00022801"/>
    </source>
</evidence>
<dbReference type="InterPro" id="IPR002252">
    <property type="entry name" value="Glyco_hydro_36"/>
</dbReference>
<keyword evidence="2" id="KW-0326">Glycosidase</keyword>
<accession>A0A844G0S3</accession>
<dbReference type="EMBL" id="VUNS01000004">
    <property type="protein sequence ID" value="MST96574.1"/>
    <property type="molecule type" value="Genomic_DNA"/>
</dbReference>
<evidence type="ECO:0000313" key="3">
    <source>
        <dbReference type="EMBL" id="MST96574.1"/>
    </source>
</evidence>
<dbReference type="InterPro" id="IPR050985">
    <property type="entry name" value="Alpha-glycosidase_related"/>
</dbReference>
<dbReference type="InterPro" id="IPR013785">
    <property type="entry name" value="Aldolase_TIM"/>
</dbReference>
<name>A0A844G0S3_9BACT</name>
<reference evidence="3 4" key="1">
    <citation type="submission" date="2019-08" db="EMBL/GenBank/DDBJ databases">
        <title>In-depth cultivation of the pig gut microbiome towards novel bacterial diversity and tailored functional studies.</title>
        <authorList>
            <person name="Wylensek D."/>
            <person name="Hitch T.C.A."/>
            <person name="Clavel T."/>
        </authorList>
    </citation>
    <scope>NUCLEOTIDE SEQUENCE [LARGE SCALE GENOMIC DNA]</scope>
    <source>
        <strain evidence="3 4">BBE-744-WT-12</strain>
    </source>
</reference>
<sequence>MRITAEKDGFRIENGGGVPLIAELRLTAGFNGRKVEAKNWRSCGPDRFEAENGGIRFRAGVSPDDGGLFLKSEFTNETGSPVEVDFLRWSRSPERDSLAVPGPRLRVYREGWTMASACGTVGWGETDFRCNPDYLPFAVSVPERFEPPKPNRFTSEYVTVLLPDEGDSLLAGFVTTADRVCRFEIELGETAPAGFDAVSCGDRARLLPGETFRAEELLLLPGPDAWALLRKYAGIWGDRMQLRRRDHTPTGWCSWYYYFSKVTEADVLENLAYMKEHRAEWPLEYLQIDDGYQAALGDWLVTNEKFPHGLRFLAEQIRAAGIKPGLWLAPFMVEERSSLLVEHPDYVVHDSRGDIAWTTEWRGSRVAVLDGTHPGAQAYLRTLFRSLAEIGFEYVKLDFMMYACAAKDGRFHDPGATRVQALRRGLAAIREGFGDDRFILGCTTVLGASAGLVDAERISTDITPYWRPDNREDFAEAPTVPNVCRNVINRRYMHKALWINDPDVHIARLDNNRLSEEEVQLWSSALWLAGGLLLLCDRFESLAPERAELSKLLLRRTDAFRDVRPLDFRDSTVPSVWFGRFAETGAPVYGFFNFGEEPRRFAIRHDGPETAFKEHWSGQLLEADSGRIEAEVPPHGCRLFFGVTP</sequence>
<dbReference type="GO" id="GO:0004557">
    <property type="term" value="F:alpha-galactosidase activity"/>
    <property type="evidence" value="ECO:0007669"/>
    <property type="project" value="InterPro"/>
</dbReference>
<dbReference type="GO" id="GO:0016052">
    <property type="term" value="P:carbohydrate catabolic process"/>
    <property type="evidence" value="ECO:0007669"/>
    <property type="project" value="InterPro"/>
</dbReference>
<dbReference type="RefSeq" id="WP_154417266.1">
    <property type="nucleotide sequence ID" value="NZ_VUNS01000004.1"/>
</dbReference>
<organism evidence="3 4">
    <name type="scientific">Victivallis lenta</name>
    <dbReference type="NCBI Taxonomy" id="2606640"/>
    <lineage>
        <taxon>Bacteria</taxon>
        <taxon>Pseudomonadati</taxon>
        <taxon>Lentisphaerota</taxon>
        <taxon>Lentisphaeria</taxon>
        <taxon>Victivallales</taxon>
        <taxon>Victivallaceae</taxon>
        <taxon>Victivallis</taxon>
    </lineage>
</organism>
<protein>
    <submittedName>
        <fullName evidence="3">Alpha-galactosidase</fullName>
    </submittedName>
</protein>
<evidence type="ECO:0000313" key="4">
    <source>
        <dbReference type="Proteomes" id="UP000435649"/>
    </source>
</evidence>
<evidence type="ECO:0000256" key="2">
    <source>
        <dbReference type="ARBA" id="ARBA00023295"/>
    </source>
</evidence>
<dbReference type="Proteomes" id="UP000435649">
    <property type="component" value="Unassembled WGS sequence"/>
</dbReference>
<dbReference type="PANTHER" id="PTHR43053">
    <property type="entry name" value="GLYCOSIDASE FAMILY 31"/>
    <property type="match status" value="1"/>
</dbReference>
<keyword evidence="4" id="KW-1185">Reference proteome</keyword>
<dbReference type="InterPro" id="IPR017853">
    <property type="entry name" value="GH"/>
</dbReference>
<dbReference type="SUPFAM" id="SSF51445">
    <property type="entry name" value="(Trans)glycosidases"/>
    <property type="match status" value="1"/>
</dbReference>
<dbReference type="AlphaFoldDB" id="A0A844G0S3"/>
<dbReference type="Pfam" id="PF02065">
    <property type="entry name" value="Melibiase"/>
    <property type="match status" value="1"/>
</dbReference>
<gene>
    <name evidence="3" type="ORF">FYJ85_05880</name>
</gene>
<comment type="caution">
    <text evidence="3">The sequence shown here is derived from an EMBL/GenBank/DDBJ whole genome shotgun (WGS) entry which is preliminary data.</text>
</comment>